<reference evidence="3 4" key="1">
    <citation type="journal article" date="2021" name="G3 (Bethesda)">
        <title>Improved contiguity of the threespine stickleback genome using long-read sequencing.</title>
        <authorList>
            <person name="Nath S."/>
            <person name="Shaw D.E."/>
            <person name="White M.A."/>
        </authorList>
    </citation>
    <scope>NUCLEOTIDE SEQUENCE [LARGE SCALE GENOMIC DNA]</scope>
    <source>
        <strain evidence="3 4">Lake Benthic</strain>
    </source>
</reference>
<reference evidence="3" key="3">
    <citation type="submission" date="2025-09" db="UniProtKB">
        <authorList>
            <consortium name="Ensembl"/>
        </authorList>
    </citation>
    <scope>IDENTIFICATION</scope>
</reference>
<evidence type="ECO:0000256" key="1">
    <source>
        <dbReference type="SAM" id="MobiDB-lite"/>
    </source>
</evidence>
<dbReference type="SUPFAM" id="SSF52821">
    <property type="entry name" value="Rhodanese/Cell cycle control phosphatase"/>
    <property type="match status" value="1"/>
</dbReference>
<dbReference type="Gene3D" id="3.40.250.10">
    <property type="entry name" value="Rhodanese-like domain"/>
    <property type="match status" value="1"/>
</dbReference>
<dbReference type="PANTHER" id="PTHR44086:SF10">
    <property type="entry name" value="THIOSULFATE SULFURTRANSFERASE_RHODANESE-LIKE DOMAIN-CONTAINING PROTEIN 3"/>
    <property type="match status" value="1"/>
</dbReference>
<accession>G3NMR7</accession>
<dbReference type="Proteomes" id="UP000007635">
    <property type="component" value="Chromosome XX"/>
</dbReference>
<protein>
    <recommendedName>
        <fullName evidence="2">Rhodanese domain-containing protein</fullName>
    </recommendedName>
</protein>
<evidence type="ECO:0000313" key="3">
    <source>
        <dbReference type="Ensembl" id="ENSGACP00000006630.2"/>
    </source>
</evidence>
<sequence>MALRRCAALAPRLLRNSPALPGAPVPGRTSASSPGATTRMALRRCAALAPRLLRNSPALPGAPVPGRTSASSPVITDRRCKAAEMQHCRFSAASSSAGVNYEQLKRLLAGRKAVVIDVREPSELMEYGHIPGSINVPLGQVNTALQLAQEEFHEKYGAVMPQQTDNIVFTCRSGVRSLKALDTAVSLGYKDVQNYLGGWLDWEKNEQQK</sequence>
<dbReference type="OMA" id="YEGSWTD"/>
<evidence type="ECO:0000313" key="4">
    <source>
        <dbReference type="Proteomes" id="UP000007635"/>
    </source>
</evidence>
<dbReference type="InterPro" id="IPR001763">
    <property type="entry name" value="Rhodanese-like_dom"/>
</dbReference>
<evidence type="ECO:0000259" key="2">
    <source>
        <dbReference type="PROSITE" id="PS50206"/>
    </source>
</evidence>
<name>G3NMR7_GASAC</name>
<proteinExistence type="predicted"/>
<dbReference type="CDD" id="cd01519">
    <property type="entry name" value="RHOD_HSP67B2"/>
    <property type="match status" value="1"/>
</dbReference>
<feature type="region of interest" description="Disordered" evidence="1">
    <location>
        <begin position="17"/>
        <end position="36"/>
    </location>
</feature>
<dbReference type="PANTHER" id="PTHR44086">
    <property type="entry name" value="THIOSULFATE SULFURTRANSFERASE RDL2, MITOCHONDRIAL-RELATED"/>
    <property type="match status" value="1"/>
</dbReference>
<dbReference type="InterPro" id="IPR036873">
    <property type="entry name" value="Rhodanese-like_dom_sf"/>
</dbReference>
<dbReference type="Pfam" id="PF00581">
    <property type="entry name" value="Rhodanese"/>
    <property type="match status" value="1"/>
</dbReference>
<feature type="domain" description="Rhodanese" evidence="2">
    <location>
        <begin position="109"/>
        <end position="207"/>
    </location>
</feature>
<dbReference type="InParanoid" id="G3NMR7"/>
<reference evidence="3" key="2">
    <citation type="submission" date="2025-08" db="UniProtKB">
        <authorList>
            <consortium name="Ensembl"/>
        </authorList>
    </citation>
    <scope>IDENTIFICATION</scope>
</reference>
<organism evidence="3 4">
    <name type="scientific">Gasterosteus aculeatus aculeatus</name>
    <name type="common">three-spined stickleback</name>
    <dbReference type="NCBI Taxonomy" id="481459"/>
    <lineage>
        <taxon>Eukaryota</taxon>
        <taxon>Metazoa</taxon>
        <taxon>Chordata</taxon>
        <taxon>Craniata</taxon>
        <taxon>Vertebrata</taxon>
        <taxon>Euteleostomi</taxon>
        <taxon>Actinopterygii</taxon>
        <taxon>Neopterygii</taxon>
        <taxon>Teleostei</taxon>
        <taxon>Neoteleostei</taxon>
        <taxon>Acanthomorphata</taxon>
        <taxon>Eupercaria</taxon>
        <taxon>Perciformes</taxon>
        <taxon>Cottioidei</taxon>
        <taxon>Gasterosteales</taxon>
        <taxon>Gasterosteidae</taxon>
        <taxon>Gasterosteus</taxon>
    </lineage>
</organism>
<dbReference type="Bgee" id="ENSGACG00000005024">
    <property type="expression patterns" value="Expressed in intestinal epithelial cell"/>
</dbReference>
<dbReference type="eggNOG" id="KOG1530">
    <property type="taxonomic scope" value="Eukaryota"/>
</dbReference>
<dbReference type="Ensembl" id="ENSGACT00000006647.2">
    <property type="protein sequence ID" value="ENSGACP00000006630.2"/>
    <property type="gene ID" value="ENSGACG00000005018.2"/>
</dbReference>
<dbReference type="PROSITE" id="PS50206">
    <property type="entry name" value="RHODANESE_3"/>
    <property type="match status" value="1"/>
</dbReference>
<dbReference type="AlphaFoldDB" id="G3NMR7"/>
<dbReference type="GeneTree" id="ENSGT00940000164601"/>
<dbReference type="FunCoup" id="G3NMR7">
    <property type="interactions" value="69"/>
</dbReference>
<dbReference type="SMART" id="SM00450">
    <property type="entry name" value="RHOD"/>
    <property type="match status" value="1"/>
</dbReference>
<dbReference type="STRING" id="69293.ENSGACP00000006630"/>
<keyword evidence="4" id="KW-1185">Reference proteome</keyword>